<dbReference type="GO" id="GO:0004512">
    <property type="term" value="F:inositol-3-phosphate synthase activity"/>
    <property type="evidence" value="ECO:0007669"/>
    <property type="project" value="UniProtKB-EC"/>
</dbReference>
<evidence type="ECO:0000259" key="7">
    <source>
        <dbReference type="Pfam" id="PF01658"/>
    </source>
</evidence>
<keyword evidence="6" id="KW-0398">Inositol biosynthesis</keyword>
<dbReference type="FunFam" id="3.40.50.720:FF:000204">
    <property type="entry name" value="Inositol-3-phosphate synthase 1-B"/>
    <property type="match status" value="1"/>
</dbReference>
<organism evidence="8 9">
    <name type="scientific">Blastocystis sp. subtype 1 (strain ATCC 50177 / NandII)</name>
    <dbReference type="NCBI Taxonomy" id="478820"/>
    <lineage>
        <taxon>Eukaryota</taxon>
        <taxon>Sar</taxon>
        <taxon>Stramenopiles</taxon>
        <taxon>Bigyra</taxon>
        <taxon>Opalozoa</taxon>
        <taxon>Opalinata</taxon>
        <taxon>Blastocystidae</taxon>
        <taxon>Blastocystis</taxon>
    </lineage>
</organism>
<name>A0A196SGD9_BLAHN</name>
<dbReference type="Gene3D" id="3.40.50.720">
    <property type="entry name" value="NAD(P)-binding Rossmann-like Domain"/>
    <property type="match status" value="1"/>
</dbReference>
<dbReference type="AlphaFoldDB" id="A0A196SGD9"/>
<keyword evidence="9" id="KW-1185">Reference proteome</keyword>
<dbReference type="Pfam" id="PF01658">
    <property type="entry name" value="Inos-1-P_synth"/>
    <property type="match status" value="1"/>
</dbReference>
<dbReference type="SUPFAM" id="SSF55347">
    <property type="entry name" value="Glyceraldehyde-3-phosphate dehydrogenase-like, C-terminal domain"/>
    <property type="match status" value="1"/>
</dbReference>
<evidence type="ECO:0000256" key="4">
    <source>
        <dbReference type="ARBA" id="ARBA00010813"/>
    </source>
</evidence>
<dbReference type="EMBL" id="LXWW01000145">
    <property type="protein sequence ID" value="OAO15386.1"/>
    <property type="molecule type" value="Genomic_DNA"/>
</dbReference>
<comment type="catalytic activity">
    <reaction evidence="1">
        <text>D-glucose 6-phosphate = 1D-myo-inositol 3-phosphate</text>
        <dbReference type="Rhea" id="RHEA:10716"/>
        <dbReference type="ChEBI" id="CHEBI:58401"/>
        <dbReference type="ChEBI" id="CHEBI:61548"/>
        <dbReference type="EC" id="5.5.1.4"/>
    </reaction>
</comment>
<evidence type="ECO:0000313" key="8">
    <source>
        <dbReference type="EMBL" id="OAO15386.1"/>
    </source>
</evidence>
<comment type="cofactor">
    <cofactor evidence="2">
        <name>NAD(+)</name>
        <dbReference type="ChEBI" id="CHEBI:57540"/>
    </cofactor>
</comment>
<comment type="caution">
    <text evidence="8">The sequence shown here is derived from an EMBL/GenBank/DDBJ whole genome shotgun (WGS) entry which is preliminary data.</text>
</comment>
<dbReference type="InterPro" id="IPR013021">
    <property type="entry name" value="Myo-inos-1-P_Synthase_GAPDH"/>
</dbReference>
<comment type="pathway">
    <text evidence="3">Polyol metabolism; myo-inositol biosynthesis; myo-inositol from D-glucose 6-phosphate: step 1/2.</text>
</comment>
<evidence type="ECO:0000256" key="5">
    <source>
        <dbReference type="ARBA" id="ARBA00012125"/>
    </source>
</evidence>
<dbReference type="Proteomes" id="UP000078348">
    <property type="component" value="Unassembled WGS sequence"/>
</dbReference>
<dbReference type="OrthoDB" id="2887at2759"/>
<dbReference type="InterPro" id="IPR002587">
    <property type="entry name" value="Myo-inos-1-P_Synthase"/>
</dbReference>
<accession>A0A196SGD9</accession>
<evidence type="ECO:0000256" key="1">
    <source>
        <dbReference type="ARBA" id="ARBA00000113"/>
    </source>
</evidence>
<dbReference type="STRING" id="478820.A0A196SGD9"/>
<dbReference type="SUPFAM" id="SSF51735">
    <property type="entry name" value="NAD(P)-binding Rossmann-fold domains"/>
    <property type="match status" value="1"/>
</dbReference>
<dbReference type="UniPathway" id="UPA00823">
    <property type="reaction ID" value="UER00787"/>
</dbReference>
<protein>
    <recommendedName>
        <fullName evidence="5">inositol-3-phosphate synthase</fullName>
        <ecNumber evidence="5">5.5.1.4</ecNumber>
    </recommendedName>
</protein>
<gene>
    <name evidence="8" type="ORF">AV274_2893</name>
</gene>
<dbReference type="PIRSF" id="PIRSF015578">
    <property type="entry name" value="Myoinos-ppht_syn"/>
    <property type="match status" value="1"/>
</dbReference>
<dbReference type="GO" id="GO:0006021">
    <property type="term" value="P:inositol biosynthetic process"/>
    <property type="evidence" value="ECO:0007669"/>
    <property type="project" value="UniProtKB-UniPathway"/>
</dbReference>
<evidence type="ECO:0000256" key="6">
    <source>
        <dbReference type="ARBA" id="ARBA00022550"/>
    </source>
</evidence>
<evidence type="ECO:0000256" key="2">
    <source>
        <dbReference type="ARBA" id="ARBA00001911"/>
    </source>
</evidence>
<proteinExistence type="inferred from homology"/>
<comment type="similarity">
    <text evidence="4">Belongs to the myo-inositol 1-phosphate synthase family.</text>
</comment>
<dbReference type="GO" id="GO:0008654">
    <property type="term" value="P:phospholipid biosynthetic process"/>
    <property type="evidence" value="ECO:0007669"/>
    <property type="project" value="InterPro"/>
</dbReference>
<feature type="domain" description="Myo-inositol-1-phosphate synthase GAPDH-like" evidence="7">
    <location>
        <begin position="1"/>
        <end position="89"/>
    </location>
</feature>
<sequence length="180" mass="20080">YNHLGNNDGKNLSSPQQFRSKEISKSGVVDDMVASNGILYPNHSHPDHLIVIKYIPFVGDSKRALDEYTSEIFNGGLNTISMHNTCEDSLLAAPLMIDLVVLSEICERITMSYEGSKGFEHFDSVLSILSYLLKAPEVPKGTPVVNALSKQRECIINIFRACIGLQPDNHMMLEYKKAQH</sequence>
<dbReference type="PANTHER" id="PTHR11510">
    <property type="entry name" value="MYO-INOSITOL-1 PHOSPHATE SYNTHASE"/>
    <property type="match status" value="1"/>
</dbReference>
<feature type="non-terminal residue" evidence="8">
    <location>
        <position position="1"/>
    </location>
</feature>
<evidence type="ECO:0000313" key="9">
    <source>
        <dbReference type="Proteomes" id="UP000078348"/>
    </source>
</evidence>
<dbReference type="EC" id="5.5.1.4" evidence="5"/>
<dbReference type="InterPro" id="IPR036291">
    <property type="entry name" value="NAD(P)-bd_dom_sf"/>
</dbReference>
<evidence type="ECO:0000256" key="3">
    <source>
        <dbReference type="ARBA" id="ARBA00005117"/>
    </source>
</evidence>
<reference evidence="8 9" key="1">
    <citation type="submission" date="2016-05" db="EMBL/GenBank/DDBJ databases">
        <title>Nuclear genome of Blastocystis sp. subtype 1 NandII.</title>
        <authorList>
            <person name="Gentekaki E."/>
            <person name="Curtis B."/>
            <person name="Stairs C."/>
            <person name="Eme L."/>
            <person name="Herman E."/>
            <person name="Klimes V."/>
            <person name="Arias M.C."/>
            <person name="Elias M."/>
            <person name="Hilliou F."/>
            <person name="Klute M."/>
            <person name="Malik S.-B."/>
            <person name="Pightling A."/>
            <person name="Rachubinski R."/>
            <person name="Salas D."/>
            <person name="Schlacht A."/>
            <person name="Suga H."/>
            <person name="Archibald J."/>
            <person name="Ball S.G."/>
            <person name="Clark G."/>
            <person name="Dacks J."/>
            <person name="Van Der Giezen M."/>
            <person name="Tsaousis A."/>
            <person name="Roger A."/>
        </authorList>
    </citation>
    <scope>NUCLEOTIDE SEQUENCE [LARGE SCALE GENOMIC DNA]</scope>
    <source>
        <strain evidence="9">ATCC 50177 / NandII</strain>
    </source>
</reference>